<proteinExistence type="predicted"/>
<dbReference type="OrthoDB" id="1154025at2"/>
<evidence type="ECO:0000313" key="2">
    <source>
        <dbReference type="EMBL" id="EZH75754.1"/>
    </source>
</evidence>
<keyword evidence="1" id="KW-0732">Signal</keyword>
<dbReference type="AlphaFoldDB" id="A0A023C0M6"/>
<accession>A0A023C0M6</accession>
<dbReference type="STRING" id="1317122.ATO12_02905"/>
<reference evidence="2 3" key="1">
    <citation type="submission" date="2014-04" db="EMBL/GenBank/DDBJ databases">
        <title>Aquimarina sp. 22II-S11-z7 Genome Sequencing.</title>
        <authorList>
            <person name="Lai Q."/>
        </authorList>
    </citation>
    <scope>NUCLEOTIDE SEQUENCE [LARGE SCALE GENOMIC DNA]</scope>
    <source>
        <strain evidence="2 3">22II-S11-z7</strain>
    </source>
</reference>
<dbReference type="EMBL" id="AQRA01000001">
    <property type="protein sequence ID" value="EZH75754.1"/>
    <property type="molecule type" value="Genomic_DNA"/>
</dbReference>
<evidence type="ECO:0008006" key="4">
    <source>
        <dbReference type="Google" id="ProtNLM"/>
    </source>
</evidence>
<keyword evidence="3" id="KW-1185">Reference proteome</keyword>
<name>A0A023C0M6_9FLAO</name>
<dbReference type="RefSeq" id="WP_034238415.1">
    <property type="nucleotide sequence ID" value="NZ_AQRA01000001.1"/>
</dbReference>
<dbReference type="eggNOG" id="COG1196">
    <property type="taxonomic scope" value="Bacteria"/>
</dbReference>
<evidence type="ECO:0000313" key="3">
    <source>
        <dbReference type="Proteomes" id="UP000023541"/>
    </source>
</evidence>
<gene>
    <name evidence="2" type="ORF">ATO12_02905</name>
</gene>
<sequence length="549" mass="63333">MKRFFTSILLIFSISVFAQKYTVDTDLIDQFTDSDKIHIILSASIDADGFHTIELDCDCADAQTFKLKPLTYPNFEVRVKQAIKAIITSTKDNNDVPLVPKDVTNTDLVRNRITQLFARIVTFYNTEEERPQVATIKLKNEEIPVYYNTDVKSIRKIPLDDPLKNIEVEISFFGGFIEKIQVNGSIGEENYSFNNKYSIGISSTKNIQQLSDYVLYSNEKIYRDTSDTNAIKLLHEDQYQYKKTEKKSLFIQVDDVIRYIKKVDVNANDISPVPQTIVLDKSKKESKLYREESSKLFEAVAYTDLIGLFDEESPNGLVQLEVKKRFNLNTRRYDRPWYYGIVPPFLLFEGAGVFQNADVFFQYSKIEENNKFLLPQTVGSETFYTPISLLQYRNFAVGGILNLMTFENQNSKINMFFNAGALYGRTGVKLDAADEKGVFYNNLEIPFEASIQVLPEKRVSFSFTDRLSWFETFNEDIAIRSIEKGEAVSKNRWLNSFNIDLLVDISTTGKLFLRYKLIHELDNINNNFSQLQFGYSFYILKNNGVKGKK</sequence>
<comment type="caution">
    <text evidence="2">The sequence shown here is derived from an EMBL/GenBank/DDBJ whole genome shotgun (WGS) entry which is preliminary data.</text>
</comment>
<feature type="chain" id="PRO_5001512159" description="Outer membrane protein beta-barrel domain-containing protein" evidence="1">
    <location>
        <begin position="19"/>
        <end position="549"/>
    </location>
</feature>
<evidence type="ECO:0000256" key="1">
    <source>
        <dbReference type="SAM" id="SignalP"/>
    </source>
</evidence>
<protein>
    <recommendedName>
        <fullName evidence="4">Outer membrane protein beta-barrel domain-containing protein</fullName>
    </recommendedName>
</protein>
<organism evidence="2 3">
    <name type="scientific">Aquimarina atlantica</name>
    <dbReference type="NCBI Taxonomy" id="1317122"/>
    <lineage>
        <taxon>Bacteria</taxon>
        <taxon>Pseudomonadati</taxon>
        <taxon>Bacteroidota</taxon>
        <taxon>Flavobacteriia</taxon>
        <taxon>Flavobacteriales</taxon>
        <taxon>Flavobacteriaceae</taxon>
        <taxon>Aquimarina</taxon>
    </lineage>
</organism>
<feature type="signal peptide" evidence="1">
    <location>
        <begin position="1"/>
        <end position="18"/>
    </location>
</feature>
<dbReference type="Proteomes" id="UP000023541">
    <property type="component" value="Unassembled WGS sequence"/>
</dbReference>